<dbReference type="RefSeq" id="WP_089062939.1">
    <property type="nucleotide sequence ID" value="NZ_CP022315.1"/>
</dbReference>
<reference evidence="10 11" key="1">
    <citation type="submission" date="2017-07" db="EMBL/GenBank/DDBJ databases">
        <title>Virgibacillus sp. LM2416.</title>
        <authorList>
            <person name="Tak E.J."/>
            <person name="Bae J.-W."/>
        </authorList>
    </citation>
    <scope>NUCLEOTIDE SEQUENCE [LARGE SCALE GENOMIC DNA]</scope>
    <source>
        <strain evidence="10 11">LM2416</strain>
    </source>
</reference>
<keyword evidence="5 7" id="KW-1133">Transmembrane helix</keyword>
<evidence type="ECO:0000256" key="1">
    <source>
        <dbReference type="ARBA" id="ARBA00004651"/>
    </source>
</evidence>
<evidence type="ECO:0000256" key="2">
    <source>
        <dbReference type="ARBA" id="ARBA00006448"/>
    </source>
</evidence>
<feature type="transmembrane region" description="Helical" evidence="7">
    <location>
        <begin position="62"/>
        <end position="84"/>
    </location>
</feature>
<evidence type="ECO:0000256" key="6">
    <source>
        <dbReference type="ARBA" id="ARBA00023136"/>
    </source>
</evidence>
<dbReference type="PANTHER" id="PTHR34582">
    <property type="entry name" value="UPF0702 TRANSMEMBRANE PROTEIN YCAP"/>
    <property type="match status" value="1"/>
</dbReference>
<comment type="subcellular location">
    <subcellularLocation>
        <location evidence="1">Cell membrane</location>
        <topology evidence="1">Multi-pass membrane protein</topology>
    </subcellularLocation>
</comment>
<dbReference type="OrthoDB" id="9778331at2"/>
<evidence type="ECO:0000313" key="10">
    <source>
        <dbReference type="EMBL" id="ASK63680.1"/>
    </source>
</evidence>
<evidence type="ECO:0000313" key="11">
    <source>
        <dbReference type="Proteomes" id="UP000198312"/>
    </source>
</evidence>
<keyword evidence="6 7" id="KW-0472">Membrane</keyword>
<sequence>MFEQLDFFEMIFRATGAFVVLLIMTRIMGRKQLSQLTFFNYVTGIAIGSIAANIVSQSTIPFFNGLTSLIWWAILTIVVGYIGLKSPSARVTTNGQPIIVIKQGKILEDSIKEQRLTMDDLSMLLREQKVFSVQDVETAVLESNGKLSVMLKDEKQPVTKQDQNVFTVKPMYVPMELVVDGEVVEKNLKEAGISLDWLRNQLKSLKIKLDDVFYVELQKDGTLYIDKRSDDLPK</sequence>
<feature type="transmembrane region" description="Helical" evidence="7">
    <location>
        <begin position="6"/>
        <end position="24"/>
    </location>
</feature>
<evidence type="ECO:0000256" key="3">
    <source>
        <dbReference type="ARBA" id="ARBA00022475"/>
    </source>
</evidence>
<accession>A0A220U6G3</accession>
<comment type="similarity">
    <text evidence="2">Belongs to the UPF0702 family.</text>
</comment>
<evidence type="ECO:0000259" key="8">
    <source>
        <dbReference type="Pfam" id="PF04239"/>
    </source>
</evidence>
<dbReference type="EMBL" id="CP022315">
    <property type="protein sequence ID" value="ASK63680.1"/>
    <property type="molecule type" value="Genomic_DNA"/>
</dbReference>
<dbReference type="AlphaFoldDB" id="A0A220U6G3"/>
<dbReference type="InterPro" id="IPR023090">
    <property type="entry name" value="UPF0702_alpha/beta_dom_sf"/>
</dbReference>
<feature type="transmembrane region" description="Helical" evidence="7">
    <location>
        <begin position="36"/>
        <end position="56"/>
    </location>
</feature>
<evidence type="ECO:0000256" key="7">
    <source>
        <dbReference type="SAM" id="Phobius"/>
    </source>
</evidence>
<name>A0A220U6G3_9BACI</name>
<proteinExistence type="inferred from homology"/>
<dbReference type="Pfam" id="PF04239">
    <property type="entry name" value="DUF421"/>
    <property type="match status" value="1"/>
</dbReference>
<keyword evidence="3" id="KW-1003">Cell membrane</keyword>
<organism evidence="10 11">
    <name type="scientific">Virgibacillus phasianinus</name>
    <dbReference type="NCBI Taxonomy" id="2017483"/>
    <lineage>
        <taxon>Bacteria</taxon>
        <taxon>Bacillati</taxon>
        <taxon>Bacillota</taxon>
        <taxon>Bacilli</taxon>
        <taxon>Bacillales</taxon>
        <taxon>Bacillaceae</taxon>
        <taxon>Virgibacillus</taxon>
    </lineage>
</organism>
<dbReference type="Pfam" id="PF20730">
    <property type="entry name" value="YetF_N"/>
    <property type="match status" value="1"/>
</dbReference>
<keyword evidence="11" id="KW-1185">Reference proteome</keyword>
<gene>
    <name evidence="10" type="ORF">CFK37_16700</name>
</gene>
<evidence type="ECO:0008006" key="12">
    <source>
        <dbReference type="Google" id="ProtNLM"/>
    </source>
</evidence>
<dbReference type="KEGG" id="vil:CFK37_16700"/>
<feature type="domain" description="YetF C-terminal" evidence="8">
    <location>
        <begin position="85"/>
        <end position="217"/>
    </location>
</feature>
<evidence type="ECO:0000256" key="5">
    <source>
        <dbReference type="ARBA" id="ARBA00022989"/>
    </source>
</evidence>
<dbReference type="Gene3D" id="3.30.240.20">
    <property type="entry name" value="bsu07140 like domains"/>
    <property type="match status" value="2"/>
</dbReference>
<keyword evidence="4 7" id="KW-0812">Transmembrane</keyword>
<dbReference type="PANTHER" id="PTHR34582:SF7">
    <property type="entry name" value="UPF0702 TRANSMEMBRANE PROTEIN YDFS"/>
    <property type="match status" value="1"/>
</dbReference>
<evidence type="ECO:0000256" key="4">
    <source>
        <dbReference type="ARBA" id="ARBA00022692"/>
    </source>
</evidence>
<dbReference type="InterPro" id="IPR007353">
    <property type="entry name" value="DUF421"/>
</dbReference>
<dbReference type="GO" id="GO:0005886">
    <property type="term" value="C:plasma membrane"/>
    <property type="evidence" value="ECO:0007669"/>
    <property type="project" value="UniProtKB-SubCell"/>
</dbReference>
<protein>
    <recommendedName>
        <fullName evidence="12">DUF421 domain-containing protein</fullName>
    </recommendedName>
</protein>
<dbReference type="InterPro" id="IPR048454">
    <property type="entry name" value="YetF_N"/>
</dbReference>
<evidence type="ECO:0000259" key="9">
    <source>
        <dbReference type="Pfam" id="PF20730"/>
    </source>
</evidence>
<feature type="domain" description="YetF-like N-terminal transmembrane" evidence="9">
    <location>
        <begin position="8"/>
        <end position="82"/>
    </location>
</feature>
<dbReference type="Proteomes" id="UP000198312">
    <property type="component" value="Chromosome"/>
</dbReference>